<dbReference type="RefSeq" id="XP_001385120.2">
    <property type="nucleotide sequence ID" value="XM_001385083.1"/>
</dbReference>
<evidence type="ECO:0000256" key="5">
    <source>
        <dbReference type="ARBA" id="ARBA00022490"/>
    </source>
</evidence>
<dbReference type="InterPro" id="IPR011012">
    <property type="entry name" value="Longin-like_dom_sf"/>
</dbReference>
<dbReference type="KEGG" id="pic:PICST_90035"/>
<name>A3LVB0_PICST</name>
<dbReference type="eggNOG" id="KOG2635">
    <property type="taxonomic scope" value="Eukaryota"/>
</dbReference>
<keyword evidence="7 11" id="KW-0653">Protein transport</keyword>
<keyword evidence="10" id="KW-0968">Cytoplasmic vesicle</keyword>
<evidence type="ECO:0000256" key="9">
    <source>
        <dbReference type="ARBA" id="ARBA00023136"/>
    </source>
</evidence>
<proteinExistence type="inferred from homology"/>
<protein>
    <recommendedName>
        <fullName evidence="11">Coatomer subunit delta</fullName>
    </recommendedName>
</protein>
<comment type="subunit">
    <text evidence="3 11">Oligomeric complex that consists of at least the alpha, beta, beta', gamma, delta, epsilon and zeta subunits.</text>
</comment>
<feature type="domain" description="MHD" evidence="13">
    <location>
        <begin position="291"/>
        <end position="551"/>
    </location>
</feature>
<dbReference type="PANTHER" id="PTHR10121">
    <property type="entry name" value="COATOMER SUBUNIT DELTA"/>
    <property type="match status" value="1"/>
</dbReference>
<gene>
    <name evidence="14" type="ORF">PICST_90035</name>
</gene>
<dbReference type="GO" id="GO:0015031">
    <property type="term" value="P:protein transport"/>
    <property type="evidence" value="ECO:0007669"/>
    <property type="project" value="UniProtKB-KW"/>
</dbReference>
<dbReference type="STRING" id="322104.A3LVB0"/>
<evidence type="ECO:0000256" key="3">
    <source>
        <dbReference type="ARBA" id="ARBA00011775"/>
    </source>
</evidence>
<evidence type="ECO:0000256" key="4">
    <source>
        <dbReference type="ARBA" id="ARBA00022448"/>
    </source>
</evidence>
<dbReference type="GO" id="GO:0090167">
    <property type="term" value="P:Golgi distribution to daughter cells"/>
    <property type="evidence" value="ECO:0007669"/>
    <property type="project" value="EnsemblFungi"/>
</dbReference>
<evidence type="ECO:0000256" key="8">
    <source>
        <dbReference type="ARBA" id="ARBA00023034"/>
    </source>
</evidence>
<dbReference type="InterPro" id="IPR027059">
    <property type="entry name" value="Coatomer_dsu"/>
</dbReference>
<dbReference type="GeneID" id="4839358"/>
<evidence type="ECO:0000313" key="14">
    <source>
        <dbReference type="EMBL" id="ABN67091.2"/>
    </source>
</evidence>
<dbReference type="OrthoDB" id="10266042at2759"/>
<evidence type="ECO:0000256" key="7">
    <source>
        <dbReference type="ARBA" id="ARBA00022927"/>
    </source>
</evidence>
<dbReference type="InterPro" id="IPR028565">
    <property type="entry name" value="MHD"/>
</dbReference>
<sequence>MVVLAASICTRGGKALLSRQFRELSNDRITALLANFPSLISNSSSQHTTVEDDSVRYVYQPLEEFYIVLITNKTSNILQDIDTLHLFASTVSNLLRNVDEREVFDHAFEIIDAFDEIISLGFKENLTLSQIQTFLEMDSHEEKIQEIIERNKELEATEERKRKAKEIQRKELAKRNLEQLSQSASSGGYDSFQSSQATQSYQPTYQPTPIIETNTSTINSHSLSSKPLTGRGGLQLGKKTTRPTTESHQPLLAQSQPVFHHTRPQPVQLAEATPPISQSASPVPTNLKVPNNGILITVNEKVSVVLSREGAAVSSEVKGDLQLRINNVELAHSKILLETGDRSTGIQYNTHPKVDRNLFTSQGVISLKDKTKPFPANDHALGVLRWRAVGKKDDLSLIPIVIIAWVNFDNAGTAEVTLEYELSSDFLDSHASSNESFDTVKVLVPIASPDVNLKEAENVSYDISEFGVIFNIEGLSIENPSGSFVFTIPSEDEDSLFPMELQVEFSSTEVTESDSALGKIKVIDIVSNNDDETSLPFDLHYNLQSESYQVE</sequence>
<dbReference type="Pfam" id="PF00928">
    <property type="entry name" value="Adap_comp_sub"/>
    <property type="match status" value="1"/>
</dbReference>
<dbReference type="FunFam" id="3.30.450.60:FF:000003">
    <property type="entry name" value="Coatomer subunit delta"/>
    <property type="match status" value="1"/>
</dbReference>
<evidence type="ECO:0000256" key="12">
    <source>
        <dbReference type="SAM" id="MobiDB-lite"/>
    </source>
</evidence>
<evidence type="ECO:0000256" key="10">
    <source>
        <dbReference type="ARBA" id="ARBA00023329"/>
    </source>
</evidence>
<dbReference type="CDD" id="cd09254">
    <property type="entry name" value="AP_delta-COPI_MHD"/>
    <property type="match status" value="1"/>
</dbReference>
<dbReference type="SUPFAM" id="SSF64356">
    <property type="entry name" value="SNARE-like"/>
    <property type="match status" value="1"/>
</dbReference>
<dbReference type="InterPro" id="IPR036168">
    <property type="entry name" value="AP2_Mu_C_sf"/>
</dbReference>
<dbReference type="GO" id="GO:0000139">
    <property type="term" value="C:Golgi membrane"/>
    <property type="evidence" value="ECO:0007669"/>
    <property type="project" value="UniProtKB-SubCell"/>
</dbReference>
<evidence type="ECO:0000259" key="13">
    <source>
        <dbReference type="PROSITE" id="PS51072"/>
    </source>
</evidence>
<dbReference type="HOGENOM" id="CLU_019988_3_0_1"/>
<dbReference type="Gene3D" id="3.30.450.60">
    <property type="match status" value="1"/>
</dbReference>
<dbReference type="PROSITE" id="PS51072">
    <property type="entry name" value="MHD"/>
    <property type="match status" value="1"/>
</dbReference>
<dbReference type="GO" id="GO:0030126">
    <property type="term" value="C:COPI vesicle coat"/>
    <property type="evidence" value="ECO:0007669"/>
    <property type="project" value="UniProtKB-UniRule"/>
</dbReference>
<dbReference type="GO" id="GO:0006890">
    <property type="term" value="P:retrograde vesicle-mediated transport, Golgi to endoplasmic reticulum"/>
    <property type="evidence" value="ECO:0007669"/>
    <property type="project" value="UniProtKB-UniRule"/>
</dbReference>
<dbReference type="GO" id="GO:0006888">
    <property type="term" value="P:endoplasmic reticulum to Golgi vesicle-mediated transport"/>
    <property type="evidence" value="ECO:0007669"/>
    <property type="project" value="EnsemblFungi"/>
</dbReference>
<comment type="similarity">
    <text evidence="2 11">Belongs to the adaptor complexes medium subunit family. Delta-COP subfamily.</text>
</comment>
<dbReference type="InterPro" id="IPR022775">
    <property type="entry name" value="AP_mu_sigma_su"/>
</dbReference>
<keyword evidence="6 11" id="KW-0931">ER-Golgi transport</keyword>
<comment type="function">
    <text evidence="11">The coatomer is a cytosolic protein complex that binds to dilysine motifs and reversibly associates with Golgi non-clathrin-coated vesicles, which further mediate biosynthetic protein transport from the ER, via the Golgi up to the trans Golgi network.</text>
</comment>
<dbReference type="OMA" id="VQFRTHP"/>
<dbReference type="PANTHER" id="PTHR10121:SF0">
    <property type="entry name" value="COATOMER SUBUNIT DELTA"/>
    <property type="match status" value="1"/>
</dbReference>
<comment type="subcellular location">
    <subcellularLocation>
        <location evidence="11">Cytoplasm</location>
    </subcellularLocation>
    <subcellularLocation>
        <location evidence="1 11">Golgi apparatus membrane</location>
        <topology evidence="1 11">Peripheral membrane protein</topology>
        <orientation evidence="1 11">Cytoplasmic side</orientation>
    </subcellularLocation>
    <subcellularLocation>
        <location evidence="11">Cytoplasmic vesicle</location>
        <location evidence="11">COPI-coated vesicle membrane</location>
        <topology evidence="11">Peripheral membrane protein</topology>
        <orientation evidence="11">Cytoplasmic side</orientation>
    </subcellularLocation>
</comment>
<accession>A3LVB0</accession>
<dbReference type="FunCoup" id="A3LVB0">
    <property type="interactions" value="1187"/>
</dbReference>
<dbReference type="SUPFAM" id="SSF49447">
    <property type="entry name" value="Second domain of Mu2 adaptin subunit (ap50) of ap2 adaptor"/>
    <property type="match status" value="1"/>
</dbReference>
<evidence type="ECO:0000256" key="1">
    <source>
        <dbReference type="ARBA" id="ARBA00004255"/>
    </source>
</evidence>
<keyword evidence="4 11" id="KW-0813">Transport</keyword>
<organism evidence="14 15">
    <name type="scientific">Scheffersomyces stipitis (strain ATCC 58785 / CBS 6054 / NBRC 10063 / NRRL Y-11545)</name>
    <name type="common">Yeast</name>
    <name type="synonym">Pichia stipitis</name>
    <dbReference type="NCBI Taxonomy" id="322104"/>
    <lineage>
        <taxon>Eukaryota</taxon>
        <taxon>Fungi</taxon>
        <taxon>Dikarya</taxon>
        <taxon>Ascomycota</taxon>
        <taxon>Saccharomycotina</taxon>
        <taxon>Pichiomycetes</taxon>
        <taxon>Debaryomycetaceae</taxon>
        <taxon>Scheffersomyces</taxon>
    </lineage>
</organism>
<dbReference type="AlphaFoldDB" id="A3LVB0"/>
<reference evidence="14 15" key="1">
    <citation type="journal article" date="2007" name="Nat. Biotechnol.">
        <title>Genome sequence of the lignocellulose-bioconverting and xylose-fermenting yeast Pichia stipitis.</title>
        <authorList>
            <person name="Jeffries T.W."/>
            <person name="Grigoriev I.V."/>
            <person name="Grimwood J."/>
            <person name="Laplaza J.M."/>
            <person name="Aerts A."/>
            <person name="Salamov A."/>
            <person name="Schmutz J."/>
            <person name="Lindquist E."/>
            <person name="Dehal P."/>
            <person name="Shapiro H."/>
            <person name="Jin Y.S."/>
            <person name="Passoth V."/>
            <person name="Richardson P.M."/>
        </authorList>
    </citation>
    <scope>NUCLEOTIDE SEQUENCE [LARGE SCALE GENOMIC DNA]</scope>
    <source>
        <strain evidence="15">ATCC 58785 / CBS 6054 / NBRC 10063 / NRRL Y-11545</strain>
    </source>
</reference>
<dbReference type="Gene3D" id="2.60.40.1170">
    <property type="entry name" value="Mu homology domain, subdomain B"/>
    <property type="match status" value="2"/>
</dbReference>
<evidence type="ECO:0000256" key="11">
    <source>
        <dbReference type="RuleBase" id="RU366052"/>
    </source>
</evidence>
<evidence type="ECO:0000256" key="2">
    <source>
        <dbReference type="ARBA" id="ARBA00010516"/>
    </source>
</evidence>
<keyword evidence="9 11" id="KW-0472">Membrane</keyword>
<keyword evidence="8 11" id="KW-0333">Golgi apparatus</keyword>
<dbReference type="Pfam" id="PF01217">
    <property type="entry name" value="Clat_adaptor_s"/>
    <property type="match status" value="1"/>
</dbReference>
<dbReference type="EMBL" id="CP000499">
    <property type="protein sequence ID" value="ABN67091.2"/>
    <property type="molecule type" value="Genomic_DNA"/>
</dbReference>
<keyword evidence="5 11" id="KW-0963">Cytoplasm</keyword>
<dbReference type="Proteomes" id="UP000002258">
    <property type="component" value="Chromosome 5"/>
</dbReference>
<dbReference type="InParanoid" id="A3LVB0"/>
<dbReference type="CDD" id="cd14830">
    <property type="entry name" value="Delta_COP_N"/>
    <property type="match status" value="1"/>
</dbReference>
<evidence type="ECO:0000256" key="6">
    <source>
        <dbReference type="ARBA" id="ARBA00022892"/>
    </source>
</evidence>
<feature type="region of interest" description="Disordered" evidence="12">
    <location>
        <begin position="180"/>
        <end position="249"/>
    </location>
</feature>
<feature type="compositionally biased region" description="Polar residues" evidence="12">
    <location>
        <begin position="180"/>
        <end position="227"/>
    </location>
</feature>
<keyword evidence="15" id="KW-1185">Reference proteome</keyword>
<evidence type="ECO:0000313" key="15">
    <source>
        <dbReference type="Proteomes" id="UP000002258"/>
    </source>
</evidence>